<keyword evidence="4" id="KW-1185">Reference proteome</keyword>
<feature type="compositionally biased region" description="Basic and acidic residues" evidence="2">
    <location>
        <begin position="66"/>
        <end position="86"/>
    </location>
</feature>
<feature type="coiled-coil region" evidence="1">
    <location>
        <begin position="92"/>
        <end position="122"/>
    </location>
</feature>
<name>A0ABQ5CF30_9ASTR</name>
<reference evidence="3" key="1">
    <citation type="journal article" date="2022" name="Int. J. Mol. Sci.">
        <title>Draft Genome of Tanacetum Coccineum: Genomic Comparison of Closely Related Tanacetum-Family Plants.</title>
        <authorList>
            <person name="Yamashiro T."/>
            <person name="Shiraishi A."/>
            <person name="Nakayama K."/>
            <person name="Satake H."/>
        </authorList>
    </citation>
    <scope>NUCLEOTIDE SEQUENCE</scope>
</reference>
<evidence type="ECO:0000256" key="2">
    <source>
        <dbReference type="SAM" id="MobiDB-lite"/>
    </source>
</evidence>
<gene>
    <name evidence="3" type="ORF">Tco_0895608</name>
</gene>
<dbReference type="EMBL" id="BQNB010014230">
    <property type="protein sequence ID" value="GJT25671.1"/>
    <property type="molecule type" value="Genomic_DNA"/>
</dbReference>
<evidence type="ECO:0000313" key="3">
    <source>
        <dbReference type="EMBL" id="GJT25671.1"/>
    </source>
</evidence>
<feature type="region of interest" description="Disordered" evidence="2">
    <location>
        <begin position="1"/>
        <end position="33"/>
    </location>
</feature>
<evidence type="ECO:0000313" key="4">
    <source>
        <dbReference type="Proteomes" id="UP001151760"/>
    </source>
</evidence>
<evidence type="ECO:0000256" key="1">
    <source>
        <dbReference type="SAM" id="Coils"/>
    </source>
</evidence>
<sequence length="268" mass="29897">MNYQPVKSENQANKHTGPKEANHNVGTEDNIDAENFEIEAESTQDYFVLLIWSSYTSTSKSSKAKNAGEEPNKNPDLKTDEKPVDKEDQVFLDELKRLKRQEQDANDAAEALKKEFAKHTKDLFLQLGATKASSTNTVNTASTPVSTASPYGGLSFTDMEPNDYDISALKGYVWPYLLMSFPTSRINSIHPSTFNTWRSNSAVQTRICAVLVQATSKDLQSNAVEENLSKVMKFKEVMSCEEVSVFSAIREFVDIVKITLEFGARGVE</sequence>
<organism evidence="3 4">
    <name type="scientific">Tanacetum coccineum</name>
    <dbReference type="NCBI Taxonomy" id="301880"/>
    <lineage>
        <taxon>Eukaryota</taxon>
        <taxon>Viridiplantae</taxon>
        <taxon>Streptophyta</taxon>
        <taxon>Embryophyta</taxon>
        <taxon>Tracheophyta</taxon>
        <taxon>Spermatophyta</taxon>
        <taxon>Magnoliopsida</taxon>
        <taxon>eudicotyledons</taxon>
        <taxon>Gunneridae</taxon>
        <taxon>Pentapetalae</taxon>
        <taxon>asterids</taxon>
        <taxon>campanulids</taxon>
        <taxon>Asterales</taxon>
        <taxon>Asteraceae</taxon>
        <taxon>Asteroideae</taxon>
        <taxon>Anthemideae</taxon>
        <taxon>Anthemidinae</taxon>
        <taxon>Tanacetum</taxon>
    </lineage>
</organism>
<accession>A0ABQ5CF30</accession>
<dbReference type="Proteomes" id="UP001151760">
    <property type="component" value="Unassembled WGS sequence"/>
</dbReference>
<feature type="compositionally biased region" description="Polar residues" evidence="2">
    <location>
        <begin position="1"/>
        <end position="14"/>
    </location>
</feature>
<comment type="caution">
    <text evidence="3">The sequence shown here is derived from an EMBL/GenBank/DDBJ whole genome shotgun (WGS) entry which is preliminary data.</text>
</comment>
<protein>
    <submittedName>
        <fullName evidence="3">Uncharacterized protein</fullName>
    </submittedName>
</protein>
<feature type="region of interest" description="Disordered" evidence="2">
    <location>
        <begin position="58"/>
        <end position="86"/>
    </location>
</feature>
<keyword evidence="1" id="KW-0175">Coiled coil</keyword>
<proteinExistence type="predicted"/>
<reference evidence="3" key="2">
    <citation type="submission" date="2022-01" db="EMBL/GenBank/DDBJ databases">
        <authorList>
            <person name="Yamashiro T."/>
            <person name="Shiraishi A."/>
            <person name="Satake H."/>
            <person name="Nakayama K."/>
        </authorList>
    </citation>
    <scope>NUCLEOTIDE SEQUENCE</scope>
</reference>